<sequence length="213" mass="24080">MKGLFITFEGPDGAGKSTQVQKLADYLNEEGIRFIHTREPGGTAISDQIRSLILNPEHKEMVDETEVLLYASSRAQHVREKIIPALNEGYLVICDRFVDASIAYQAVGLGLDVNSVKVINEFATGGLTPDRSYMIDLPVSVGKERMIARNQLDRIEQKGTAYHEKVREAFLELYKDNKDRIHLINGEQNVDEIFSSIIKDFKTLWDNYSTNSK</sequence>
<keyword evidence="6 11" id="KW-0547">Nucleotide-binding</keyword>
<dbReference type="PANTHER" id="PTHR10344">
    <property type="entry name" value="THYMIDYLATE KINASE"/>
    <property type="match status" value="1"/>
</dbReference>
<dbReference type="HAMAP" id="MF_00165">
    <property type="entry name" value="Thymidylate_kinase"/>
    <property type="match status" value="1"/>
</dbReference>
<evidence type="ECO:0000256" key="5">
    <source>
        <dbReference type="ARBA" id="ARBA00022727"/>
    </source>
</evidence>
<dbReference type="NCBIfam" id="TIGR00041">
    <property type="entry name" value="DTMP_kinase"/>
    <property type="match status" value="1"/>
</dbReference>
<dbReference type="SUPFAM" id="SSF52540">
    <property type="entry name" value="P-loop containing nucleoside triphosphate hydrolases"/>
    <property type="match status" value="1"/>
</dbReference>
<dbReference type="FunFam" id="3.40.50.300:FF:000225">
    <property type="entry name" value="Thymidylate kinase"/>
    <property type="match status" value="1"/>
</dbReference>
<evidence type="ECO:0000256" key="9">
    <source>
        <dbReference type="ARBA" id="ARBA00048743"/>
    </source>
</evidence>
<dbReference type="Proteomes" id="UP000447833">
    <property type="component" value="Unassembled WGS sequence"/>
</dbReference>
<dbReference type="PANTHER" id="PTHR10344:SF4">
    <property type="entry name" value="UMP-CMP KINASE 2, MITOCHONDRIAL"/>
    <property type="match status" value="1"/>
</dbReference>
<dbReference type="EC" id="2.7.4.9" evidence="2 11"/>
<dbReference type="InterPro" id="IPR018094">
    <property type="entry name" value="Thymidylate_kinase"/>
</dbReference>
<keyword evidence="5 11" id="KW-0545">Nucleotide biosynthesis</keyword>
<evidence type="ECO:0000256" key="4">
    <source>
        <dbReference type="ARBA" id="ARBA00022679"/>
    </source>
</evidence>
<feature type="binding site" evidence="11">
    <location>
        <begin position="10"/>
        <end position="17"/>
    </location>
    <ligand>
        <name>ATP</name>
        <dbReference type="ChEBI" id="CHEBI:30616"/>
    </ligand>
</feature>
<evidence type="ECO:0000313" key="14">
    <source>
        <dbReference type="Proteomes" id="UP000447833"/>
    </source>
</evidence>
<evidence type="ECO:0000256" key="10">
    <source>
        <dbReference type="ARBA" id="ARBA00057735"/>
    </source>
</evidence>
<evidence type="ECO:0000256" key="6">
    <source>
        <dbReference type="ARBA" id="ARBA00022741"/>
    </source>
</evidence>
<keyword evidence="8 11" id="KW-0067">ATP-binding</keyword>
<proteinExistence type="inferred from homology"/>
<evidence type="ECO:0000256" key="11">
    <source>
        <dbReference type="HAMAP-Rule" id="MF_00165"/>
    </source>
</evidence>
<evidence type="ECO:0000259" key="12">
    <source>
        <dbReference type="Pfam" id="PF02223"/>
    </source>
</evidence>
<evidence type="ECO:0000256" key="2">
    <source>
        <dbReference type="ARBA" id="ARBA00012980"/>
    </source>
</evidence>
<dbReference type="RefSeq" id="WP_160921654.1">
    <property type="nucleotide sequence ID" value="NZ_WMEY01000012.1"/>
</dbReference>
<dbReference type="GO" id="GO:0006227">
    <property type="term" value="P:dUDP biosynthetic process"/>
    <property type="evidence" value="ECO:0007669"/>
    <property type="project" value="TreeGrafter"/>
</dbReference>
<dbReference type="AlphaFoldDB" id="A0A845F5A0"/>
<evidence type="ECO:0000313" key="13">
    <source>
        <dbReference type="EMBL" id="MYL65969.1"/>
    </source>
</evidence>
<dbReference type="InterPro" id="IPR039430">
    <property type="entry name" value="Thymidylate_kin-like_dom"/>
</dbReference>
<gene>
    <name evidence="11" type="primary">tmk</name>
    <name evidence="13" type="ORF">GLW07_21740</name>
</gene>
<dbReference type="CDD" id="cd01672">
    <property type="entry name" value="TMPK"/>
    <property type="match status" value="1"/>
</dbReference>
<dbReference type="InterPro" id="IPR027417">
    <property type="entry name" value="P-loop_NTPase"/>
</dbReference>
<dbReference type="GO" id="GO:0006233">
    <property type="term" value="P:dTDP biosynthetic process"/>
    <property type="evidence" value="ECO:0007669"/>
    <property type="project" value="InterPro"/>
</dbReference>
<comment type="catalytic activity">
    <reaction evidence="9 11">
        <text>dTMP + ATP = dTDP + ADP</text>
        <dbReference type="Rhea" id="RHEA:13517"/>
        <dbReference type="ChEBI" id="CHEBI:30616"/>
        <dbReference type="ChEBI" id="CHEBI:58369"/>
        <dbReference type="ChEBI" id="CHEBI:63528"/>
        <dbReference type="ChEBI" id="CHEBI:456216"/>
        <dbReference type="EC" id="2.7.4.9"/>
    </reaction>
</comment>
<feature type="domain" description="Thymidylate kinase-like" evidence="12">
    <location>
        <begin position="8"/>
        <end position="197"/>
    </location>
</feature>
<dbReference type="Pfam" id="PF02223">
    <property type="entry name" value="Thymidylate_kin"/>
    <property type="match status" value="1"/>
</dbReference>
<dbReference type="GO" id="GO:0004798">
    <property type="term" value="F:dTMP kinase activity"/>
    <property type="evidence" value="ECO:0007669"/>
    <property type="project" value="UniProtKB-UniRule"/>
</dbReference>
<reference evidence="13 14" key="1">
    <citation type="submission" date="2019-11" db="EMBL/GenBank/DDBJ databases">
        <title>Genome sequences of 17 halophilic strains isolated from different environments.</title>
        <authorList>
            <person name="Furrow R.E."/>
        </authorList>
    </citation>
    <scope>NUCLEOTIDE SEQUENCE [LARGE SCALE GENOMIC DNA]</scope>
    <source>
        <strain evidence="13 14">22506_14_FS</strain>
    </source>
</reference>
<dbReference type="EMBL" id="WMEY01000012">
    <property type="protein sequence ID" value="MYL65969.1"/>
    <property type="molecule type" value="Genomic_DNA"/>
</dbReference>
<name>A0A845F5A0_9BACL</name>
<evidence type="ECO:0000256" key="7">
    <source>
        <dbReference type="ARBA" id="ARBA00022777"/>
    </source>
</evidence>
<keyword evidence="4 11" id="KW-0808">Transferase</keyword>
<evidence type="ECO:0000256" key="8">
    <source>
        <dbReference type="ARBA" id="ARBA00022840"/>
    </source>
</evidence>
<dbReference type="GO" id="GO:0005829">
    <property type="term" value="C:cytosol"/>
    <property type="evidence" value="ECO:0007669"/>
    <property type="project" value="TreeGrafter"/>
</dbReference>
<organism evidence="13 14">
    <name type="scientific">Guptibacillus hwajinpoensis</name>
    <dbReference type="NCBI Taxonomy" id="208199"/>
    <lineage>
        <taxon>Bacteria</taxon>
        <taxon>Bacillati</taxon>
        <taxon>Bacillota</taxon>
        <taxon>Bacilli</taxon>
        <taxon>Bacillales</taxon>
        <taxon>Guptibacillaceae</taxon>
        <taxon>Guptibacillus</taxon>
    </lineage>
</organism>
<accession>A0A845F5A0</accession>
<evidence type="ECO:0000256" key="1">
    <source>
        <dbReference type="ARBA" id="ARBA00009776"/>
    </source>
</evidence>
<evidence type="ECO:0000256" key="3">
    <source>
        <dbReference type="ARBA" id="ARBA00017144"/>
    </source>
</evidence>
<keyword evidence="7 11" id="KW-0418">Kinase</keyword>
<dbReference type="GO" id="GO:0006235">
    <property type="term" value="P:dTTP biosynthetic process"/>
    <property type="evidence" value="ECO:0007669"/>
    <property type="project" value="UniProtKB-UniRule"/>
</dbReference>
<comment type="function">
    <text evidence="10 11">Phosphorylation of dTMP to form dTDP in both de novo and salvage pathways of dTTP synthesis.</text>
</comment>
<protein>
    <recommendedName>
        <fullName evidence="3 11">Thymidylate kinase</fullName>
        <ecNumber evidence="2 11">2.7.4.9</ecNumber>
    </recommendedName>
    <alternativeName>
        <fullName evidence="11">dTMP kinase</fullName>
    </alternativeName>
</protein>
<dbReference type="GO" id="GO:0005524">
    <property type="term" value="F:ATP binding"/>
    <property type="evidence" value="ECO:0007669"/>
    <property type="project" value="UniProtKB-UniRule"/>
</dbReference>
<comment type="caution">
    <text evidence="13">The sequence shown here is derived from an EMBL/GenBank/DDBJ whole genome shotgun (WGS) entry which is preliminary data.</text>
</comment>
<dbReference type="Gene3D" id="3.40.50.300">
    <property type="entry name" value="P-loop containing nucleotide triphosphate hydrolases"/>
    <property type="match status" value="1"/>
</dbReference>
<comment type="similarity">
    <text evidence="1 11">Belongs to the thymidylate kinase family.</text>
</comment>